<evidence type="ECO:0000256" key="8">
    <source>
        <dbReference type="RuleBase" id="RU000644"/>
    </source>
</evidence>
<dbReference type="InterPro" id="IPR005225">
    <property type="entry name" value="Small_GTP-bd"/>
</dbReference>
<evidence type="ECO:0000256" key="2">
    <source>
        <dbReference type="ARBA" id="ARBA00020675"/>
    </source>
</evidence>
<dbReference type="Gene3D" id="3.40.50.10050">
    <property type="entry name" value="Translation initiation factor IF- 2, domain 3"/>
    <property type="match status" value="1"/>
</dbReference>
<evidence type="ECO:0000259" key="10">
    <source>
        <dbReference type="PROSITE" id="PS51722"/>
    </source>
</evidence>
<organism evidence="11 12">
    <name type="scientific">Candidatus Doriopsillibacter californiensis</name>
    <dbReference type="NCBI Taxonomy" id="2970740"/>
    <lineage>
        <taxon>Bacteria</taxon>
        <taxon>Pseudomonadati</taxon>
        <taxon>Pseudomonadota</taxon>
        <taxon>Gammaproteobacteria</taxon>
        <taxon>Candidatus Tethybacterales</taxon>
        <taxon>Candidatus Persebacteraceae</taxon>
        <taxon>Candidatus Doriopsillibacter</taxon>
    </lineage>
</organism>
<evidence type="ECO:0000256" key="5">
    <source>
        <dbReference type="ARBA" id="ARBA00022917"/>
    </source>
</evidence>
<evidence type="ECO:0000256" key="7">
    <source>
        <dbReference type="HAMAP-Rule" id="MF_00100"/>
    </source>
</evidence>
<evidence type="ECO:0000256" key="6">
    <source>
        <dbReference type="ARBA" id="ARBA00023134"/>
    </source>
</evidence>
<dbReference type="InterPro" id="IPR015760">
    <property type="entry name" value="TIF_IF2"/>
</dbReference>
<dbReference type="InterPro" id="IPR027417">
    <property type="entry name" value="P-loop_NTPase"/>
</dbReference>
<evidence type="ECO:0000256" key="1">
    <source>
        <dbReference type="ARBA" id="ARBA00007733"/>
    </source>
</evidence>
<dbReference type="Pfam" id="PF00009">
    <property type="entry name" value="GTP_EFTU"/>
    <property type="match status" value="1"/>
</dbReference>
<dbReference type="Pfam" id="PF22042">
    <property type="entry name" value="EF-G_D2"/>
    <property type="match status" value="1"/>
</dbReference>
<keyword evidence="7" id="KW-0963">Cytoplasm</keyword>
<feature type="binding site" evidence="7">
    <location>
        <begin position="458"/>
        <end position="461"/>
    </location>
    <ligand>
        <name>GTP</name>
        <dbReference type="ChEBI" id="CHEBI:37565"/>
    </ligand>
</feature>
<sequence>MATIKEIAKKYGKTESEVKLALPSVGYDKRIAITSKVEPEFETKLDALWRQQKATPSEKTGQKKLPRERKIESTQIVEKRQRRIRRPVPAKPEPAPTPEVQKPVVAQKASTTTKTPATPTKKNAVSPKTETSPTSKKSPAVKPVAAKKTAATESPQEITPSPTVEKSKKAVVTTTDIPPSPTKPPAPNSLEDLYQKQVARQEELREKQQTATKNEKTEEKSRRGGTIKIDQKILRERQKRRQQRKTTAPKRLANQHGFQKPVGLVVREIEIPETISVSRIAEQISLKSGIIIRKLMDYGMTANANTSLDKDTAWIVVEELGHKPVAAVQKEDSDLESLRQHDSDLPQEPRPPVVTVMGHVDHGKTSLLDYIRKTRVANGEAGGITQHIGAYQVSTATGAITFLDTPGHALFSEMRARGAQITDIVVLVVAGDDGVKPQTEEAISHAQAADVPIVVAINKMDKPGVDIERIKSELSARGVMPEEWGGDSIFVPISALTGNGVDTLLDSLRTQSDILDIKATRDCSAQAAVVEARVEKGHGVVATLVVRSGTLKNGDCFVCGTESGRVRSMWDSSKKTVKEATPAMPVEIQGLSGMPEVGEDLFVVPDERKARDISSLRQEKDRTRRLNARAVARPSTALLMGDETEKKELNVIVKADVGGSREALLAALSAIHGKKAAIKVIHSAVGSVTESDINLAHASGALIVAFNVRPDTKSRKLAQSYGIKIMHGNVIYEIVENAEKAVLNLLDMVREEKIIGTAKVLKVFTISKIGNIAGCSVQDGNIRADAQARLLRDGAVVYEGAISSLRHFKESAKEARMGEECGIGIHRFNDIKAGDVIEAIEVLETAPTL</sequence>
<feature type="compositionally biased region" description="Pro residues" evidence="9">
    <location>
        <begin position="178"/>
        <end position="187"/>
    </location>
</feature>
<reference evidence="11" key="2">
    <citation type="journal article" date="2023" name="Microbiome">
        <title>Synthase-selected sorting approach identifies a beta-lactone synthase in a nudibranch symbiotic bacterium.</title>
        <authorList>
            <person name="Dzunkova M."/>
            <person name="La Clair J.J."/>
            <person name="Tyml T."/>
            <person name="Doud D."/>
            <person name="Schulz F."/>
            <person name="Piquer-Esteban S."/>
            <person name="Porcel Sanchis D."/>
            <person name="Osborn A."/>
            <person name="Robinson D."/>
            <person name="Louie K.B."/>
            <person name="Bowen B.P."/>
            <person name="Bowers R.M."/>
            <person name="Lee J."/>
            <person name="Arnau V."/>
            <person name="Diaz-Villanueva W."/>
            <person name="Stepanauskas R."/>
            <person name="Gosliner T."/>
            <person name="Date S.V."/>
            <person name="Northen T.R."/>
            <person name="Cheng J.F."/>
            <person name="Burkart M.D."/>
            <person name="Woyke T."/>
        </authorList>
    </citation>
    <scope>NUCLEOTIDE SEQUENCE</scope>
    <source>
        <strain evidence="11">Df01</strain>
    </source>
</reference>
<feature type="binding site" evidence="7">
    <location>
        <begin position="404"/>
        <end position="408"/>
    </location>
    <ligand>
        <name>GTP</name>
        <dbReference type="ChEBI" id="CHEBI:37565"/>
    </ligand>
</feature>
<feature type="compositionally biased region" description="Basic and acidic residues" evidence="9">
    <location>
        <begin position="329"/>
        <end position="344"/>
    </location>
</feature>
<keyword evidence="12" id="KW-1185">Reference proteome</keyword>
<protein>
    <recommendedName>
        <fullName evidence="2 7">Translation initiation factor IF-2</fullName>
    </recommendedName>
</protein>
<feature type="region of interest" description="Disordered" evidence="9">
    <location>
        <begin position="47"/>
        <end position="256"/>
    </location>
</feature>
<dbReference type="SUPFAM" id="SSF52156">
    <property type="entry name" value="Initiation factor IF2/eIF5b, domain 3"/>
    <property type="match status" value="1"/>
</dbReference>
<comment type="similarity">
    <text evidence="1 7 8">Belongs to the TRAFAC class translation factor GTPase superfamily. Classic translation factor GTPase family. IF-2 subfamily.</text>
</comment>
<feature type="binding site" evidence="7">
    <location>
        <begin position="358"/>
        <end position="365"/>
    </location>
    <ligand>
        <name>GTP</name>
        <dbReference type="ChEBI" id="CHEBI:37565"/>
    </ligand>
</feature>
<evidence type="ECO:0000313" key="12">
    <source>
        <dbReference type="Proteomes" id="UP001168167"/>
    </source>
</evidence>
<feature type="compositionally biased region" description="Low complexity" evidence="9">
    <location>
        <begin position="108"/>
        <end position="122"/>
    </location>
</feature>
<accession>A0ABT7QMT7</accession>
<evidence type="ECO:0000313" key="11">
    <source>
        <dbReference type="EMBL" id="MDM5147720.1"/>
    </source>
</evidence>
<dbReference type="NCBIfam" id="TIGR00487">
    <property type="entry name" value="IF-2"/>
    <property type="match status" value="1"/>
</dbReference>
<feature type="compositionally biased region" description="Basic and acidic residues" evidence="9">
    <location>
        <begin position="199"/>
        <end position="222"/>
    </location>
</feature>
<feature type="domain" description="Tr-type G" evidence="10">
    <location>
        <begin position="349"/>
        <end position="516"/>
    </location>
</feature>
<keyword evidence="5 7" id="KW-0648">Protein biosynthesis</keyword>
<dbReference type="NCBIfam" id="TIGR00231">
    <property type="entry name" value="small_GTP"/>
    <property type="match status" value="1"/>
</dbReference>
<comment type="function">
    <text evidence="7 8">One of the essential components for the initiation of protein synthesis. Protects formylmethionyl-tRNA from spontaneous hydrolysis and promotes its binding to the 30S ribosomal subunits. Also involved in the hydrolysis of GTP during the formation of the 70S ribosomal complex.</text>
</comment>
<dbReference type="InterPro" id="IPR036925">
    <property type="entry name" value="TIF_IF2_dom3_sf"/>
</dbReference>
<dbReference type="SUPFAM" id="SSF52540">
    <property type="entry name" value="P-loop containing nucleoside triphosphate hydrolases"/>
    <property type="match status" value="1"/>
</dbReference>
<feature type="compositionally biased region" description="Polar residues" evidence="9">
    <location>
        <begin position="153"/>
        <end position="164"/>
    </location>
</feature>
<dbReference type="Gene3D" id="3.40.50.300">
    <property type="entry name" value="P-loop containing nucleotide triphosphate hydrolases"/>
    <property type="match status" value="1"/>
</dbReference>
<keyword evidence="3 7" id="KW-0396">Initiation factor</keyword>
<dbReference type="CDD" id="cd01887">
    <property type="entry name" value="IF2_eIF5B"/>
    <property type="match status" value="1"/>
</dbReference>
<proteinExistence type="inferred from homology"/>
<dbReference type="CDD" id="cd03702">
    <property type="entry name" value="IF2_mtIF2_II"/>
    <property type="match status" value="1"/>
</dbReference>
<dbReference type="HAMAP" id="MF_00100_B">
    <property type="entry name" value="IF_2_B"/>
    <property type="match status" value="1"/>
</dbReference>
<dbReference type="InterPro" id="IPR044145">
    <property type="entry name" value="IF2_II"/>
</dbReference>
<keyword evidence="6 7" id="KW-0342">GTP-binding</keyword>
<dbReference type="SUPFAM" id="SSF50447">
    <property type="entry name" value="Translation proteins"/>
    <property type="match status" value="2"/>
</dbReference>
<dbReference type="InterPro" id="IPR000178">
    <property type="entry name" value="TF_IF2_bacterial-like"/>
</dbReference>
<dbReference type="PANTHER" id="PTHR43381:SF5">
    <property type="entry name" value="TR-TYPE G DOMAIN-CONTAINING PROTEIN"/>
    <property type="match status" value="1"/>
</dbReference>
<keyword evidence="4 7" id="KW-0547">Nucleotide-binding</keyword>
<evidence type="ECO:0000256" key="3">
    <source>
        <dbReference type="ARBA" id="ARBA00022540"/>
    </source>
</evidence>
<dbReference type="InterPro" id="IPR023115">
    <property type="entry name" value="TIF_IF2_dom3"/>
</dbReference>
<name>A0ABT7QMT7_9GAMM</name>
<dbReference type="InterPro" id="IPR009000">
    <property type="entry name" value="Transl_B-barrel_sf"/>
</dbReference>
<dbReference type="CDD" id="cd03692">
    <property type="entry name" value="mtIF2_IVc"/>
    <property type="match status" value="1"/>
</dbReference>
<dbReference type="Pfam" id="PF11987">
    <property type="entry name" value="IF-2"/>
    <property type="match status" value="1"/>
</dbReference>
<feature type="compositionally biased region" description="Low complexity" evidence="9">
    <location>
        <begin position="135"/>
        <end position="152"/>
    </location>
</feature>
<feature type="region of interest" description="G-domain" evidence="7">
    <location>
        <begin position="352"/>
        <end position="500"/>
    </location>
</feature>
<dbReference type="InterPro" id="IPR006847">
    <property type="entry name" value="IF2_N"/>
</dbReference>
<dbReference type="PANTHER" id="PTHR43381">
    <property type="entry name" value="TRANSLATION INITIATION FACTOR IF-2-RELATED"/>
    <property type="match status" value="1"/>
</dbReference>
<dbReference type="GO" id="GO:0003743">
    <property type="term" value="F:translation initiation factor activity"/>
    <property type="evidence" value="ECO:0007669"/>
    <property type="project" value="UniProtKB-KW"/>
</dbReference>
<dbReference type="EMBL" id="JANQAO010000003">
    <property type="protein sequence ID" value="MDM5147720.1"/>
    <property type="molecule type" value="Genomic_DNA"/>
</dbReference>
<dbReference type="InterPro" id="IPR053905">
    <property type="entry name" value="EF-G-like_DII"/>
</dbReference>
<evidence type="ECO:0000256" key="9">
    <source>
        <dbReference type="SAM" id="MobiDB-lite"/>
    </source>
</evidence>
<dbReference type="InterPro" id="IPR000795">
    <property type="entry name" value="T_Tr_GTP-bd_dom"/>
</dbReference>
<gene>
    <name evidence="7 11" type="primary">infB</name>
    <name evidence="11" type="ORF">NQX30_04980</name>
</gene>
<reference evidence="11" key="1">
    <citation type="submission" date="2022-08" db="EMBL/GenBank/DDBJ databases">
        <authorList>
            <person name="Dzunkova M."/>
            <person name="La Clair J."/>
            <person name="Tyml T."/>
            <person name="Doud D."/>
            <person name="Schulz F."/>
            <person name="Piquer S."/>
            <person name="Porcel Sanchis D."/>
            <person name="Osborn A."/>
            <person name="Robinson D."/>
            <person name="Louie K.B."/>
            <person name="Bowen B.P."/>
            <person name="Bowers R."/>
            <person name="Lee J."/>
            <person name="Arnau Llombart V."/>
            <person name="Diaz Villanueva W."/>
            <person name="Gosliner T."/>
            <person name="Northen T."/>
            <person name="Cheng J.-F."/>
            <person name="Burkart M.D."/>
            <person name="Woyke T."/>
        </authorList>
    </citation>
    <scope>NUCLEOTIDE SEQUENCE</scope>
    <source>
        <strain evidence="11">Df01</strain>
    </source>
</reference>
<feature type="compositionally biased region" description="Basic residues" evidence="9">
    <location>
        <begin position="237"/>
        <end position="248"/>
    </location>
</feature>
<dbReference type="Gene3D" id="2.40.30.10">
    <property type="entry name" value="Translation factors"/>
    <property type="match status" value="2"/>
</dbReference>
<comment type="subcellular location">
    <subcellularLocation>
        <location evidence="7">Cytoplasm</location>
    </subcellularLocation>
</comment>
<feature type="region of interest" description="Disordered" evidence="9">
    <location>
        <begin position="328"/>
        <end position="353"/>
    </location>
</feature>
<dbReference type="PROSITE" id="PS51722">
    <property type="entry name" value="G_TR_2"/>
    <property type="match status" value="1"/>
</dbReference>
<dbReference type="Proteomes" id="UP001168167">
    <property type="component" value="Unassembled WGS sequence"/>
</dbReference>
<comment type="caution">
    <text evidence="11">The sequence shown here is derived from an EMBL/GenBank/DDBJ whole genome shotgun (WGS) entry which is preliminary data.</text>
</comment>
<evidence type="ECO:0000256" key="4">
    <source>
        <dbReference type="ARBA" id="ARBA00022741"/>
    </source>
</evidence>
<dbReference type="Pfam" id="PF04760">
    <property type="entry name" value="IF2_N"/>
    <property type="match status" value="1"/>
</dbReference>